<evidence type="ECO:0000256" key="4">
    <source>
        <dbReference type="ARBA" id="ARBA00022679"/>
    </source>
</evidence>
<comment type="function">
    <text evidence="1">Specifically dimethylates two adjacent adenosines in the loop of a conserved hairpin near the 3'-end of 18S rRNA in the 40S particle.</text>
</comment>
<feature type="binding site" evidence="8">
    <location>
        <position position="15"/>
    </location>
    <ligand>
        <name>S-adenosyl-L-methionine</name>
        <dbReference type="ChEBI" id="CHEBI:59789"/>
    </ligand>
</feature>
<dbReference type="GO" id="GO:0052909">
    <property type="term" value="F:18S rRNA (adenine(1779)-N(6)/adenine(1780)-N(6))-dimethyltransferase activity"/>
    <property type="evidence" value="ECO:0007669"/>
    <property type="project" value="UniProtKB-EC"/>
</dbReference>
<dbReference type="RefSeq" id="XP_024331747.1">
    <property type="nucleotide sequence ID" value="XM_024476474.1"/>
</dbReference>
<dbReference type="InterPro" id="IPR011530">
    <property type="entry name" value="rRNA_adenine_dimethylase"/>
</dbReference>
<feature type="domain" description="Ribosomal RNA adenine methylase transferase N-terminal" evidence="10">
    <location>
        <begin position="20"/>
        <end position="188"/>
    </location>
</feature>
<dbReference type="EMBL" id="JPQZ01000008">
    <property type="protein sequence ID" value="KKO76005.1"/>
    <property type="molecule type" value="Genomic_DNA"/>
</dbReference>
<dbReference type="InterPro" id="IPR020596">
    <property type="entry name" value="rRNA_Ade_Mease_Trfase_CS"/>
</dbReference>
<dbReference type="GO" id="GO:0003723">
    <property type="term" value="F:RNA binding"/>
    <property type="evidence" value="ECO:0007669"/>
    <property type="project" value="UniProtKB-UniRule"/>
</dbReference>
<evidence type="ECO:0000256" key="7">
    <source>
        <dbReference type="ARBA" id="ARBA00049478"/>
    </source>
</evidence>
<accession>A0A0F9WH95</accession>
<evidence type="ECO:0000313" key="11">
    <source>
        <dbReference type="EMBL" id="KKO76005.1"/>
    </source>
</evidence>
<keyword evidence="4 8" id="KW-0808">Transferase</keyword>
<dbReference type="OrthoDB" id="74991at2759"/>
<keyword evidence="12" id="KW-1185">Reference proteome</keyword>
<dbReference type="FunFam" id="3.40.50.150:FF:000081">
    <property type="entry name" value="rRNA adenine N(6)-methyltransferase"/>
    <property type="match status" value="1"/>
</dbReference>
<dbReference type="PANTHER" id="PTHR11727:SF7">
    <property type="entry name" value="DIMETHYLADENOSINE TRANSFERASE-RELATED"/>
    <property type="match status" value="1"/>
</dbReference>
<dbReference type="PROSITE" id="PS01131">
    <property type="entry name" value="RRNA_A_DIMETH"/>
    <property type="match status" value="1"/>
</dbReference>
<dbReference type="PROSITE" id="PS51689">
    <property type="entry name" value="SAM_RNA_A_N6_MT"/>
    <property type="match status" value="1"/>
</dbReference>
<reference evidence="11 12" key="1">
    <citation type="journal article" date="2015" name="Environ. Microbiol.">
        <title>Genome analyses suggest the presence of polyploidy and recent human-driven expansions in eight global populations of the honeybee pathogen Nosema ceranae.</title>
        <authorList>
            <person name="Pelin A."/>
            <person name="Selman M."/>
            <person name="Aris-Brosou S."/>
            <person name="Farinelli L."/>
            <person name="Corradi N."/>
        </authorList>
    </citation>
    <scope>NUCLEOTIDE SEQUENCE [LARGE SCALE GENOMIC DNA]</scope>
    <source>
        <strain evidence="11 12">PA08 1199</strain>
    </source>
</reference>
<dbReference type="Proteomes" id="UP000034350">
    <property type="component" value="Unassembled WGS sequence"/>
</dbReference>
<dbReference type="AlphaFoldDB" id="A0A0F9WH95"/>
<evidence type="ECO:0000256" key="8">
    <source>
        <dbReference type="PROSITE-ProRule" id="PRU01026"/>
    </source>
</evidence>
<keyword evidence="6 8" id="KW-0694">RNA-binding</keyword>
<dbReference type="Pfam" id="PF00398">
    <property type="entry name" value="RrnaAD"/>
    <property type="match status" value="1"/>
</dbReference>
<comment type="caution">
    <text evidence="11">The sequence shown here is derived from an EMBL/GenBank/DDBJ whole genome shotgun (WGS) entry which is preliminary data.</text>
</comment>
<evidence type="ECO:0000313" key="12">
    <source>
        <dbReference type="Proteomes" id="UP000034350"/>
    </source>
</evidence>
<evidence type="ECO:0000256" key="6">
    <source>
        <dbReference type="ARBA" id="ARBA00022884"/>
    </source>
</evidence>
<keyword evidence="5 8" id="KW-0949">S-adenosyl-L-methionine</keyword>
<dbReference type="VEuPathDB" id="MicrosporidiaDB:G9O61_00g011920"/>
<feature type="binding site" evidence="8">
    <location>
        <position position="61"/>
    </location>
    <ligand>
        <name>S-adenosyl-L-methionine</name>
        <dbReference type="ChEBI" id="CHEBI:59789"/>
    </ligand>
</feature>
<dbReference type="EC" id="2.1.1.-" evidence="9"/>
<dbReference type="HAMAP" id="MF_00607">
    <property type="entry name" value="16SrRNA_methyltr_A"/>
    <property type="match status" value="1"/>
</dbReference>
<dbReference type="SMART" id="SM00650">
    <property type="entry name" value="rADc"/>
    <property type="match status" value="1"/>
</dbReference>
<dbReference type="InterPro" id="IPR029063">
    <property type="entry name" value="SAM-dependent_MTases_sf"/>
</dbReference>
<feature type="binding site" evidence="8">
    <location>
        <position position="105"/>
    </location>
    <ligand>
        <name>S-adenosyl-L-methionine</name>
        <dbReference type="ChEBI" id="CHEBI:59789"/>
    </ligand>
</feature>
<comment type="catalytic activity">
    <reaction evidence="7">
        <text>adenosine(1779)/adenosine(1780) in 18S rRNA + 4 S-adenosyl-L-methionine = N(6)-dimethyladenosine(1779)/N(6)-dimethyladenosine(1780) in 18S rRNA + 4 S-adenosyl-L-homocysteine + 4 H(+)</text>
        <dbReference type="Rhea" id="RHEA:42780"/>
        <dbReference type="Rhea" id="RHEA-COMP:10234"/>
        <dbReference type="Rhea" id="RHEA-COMP:10236"/>
        <dbReference type="ChEBI" id="CHEBI:15378"/>
        <dbReference type="ChEBI" id="CHEBI:57856"/>
        <dbReference type="ChEBI" id="CHEBI:59789"/>
        <dbReference type="ChEBI" id="CHEBI:74411"/>
        <dbReference type="ChEBI" id="CHEBI:74493"/>
        <dbReference type="EC" id="2.1.1.183"/>
    </reaction>
</comment>
<dbReference type="CDD" id="cd02440">
    <property type="entry name" value="AdoMet_MTases"/>
    <property type="match status" value="1"/>
</dbReference>
<feature type="binding site" evidence="8">
    <location>
        <position position="40"/>
    </location>
    <ligand>
        <name>S-adenosyl-L-methionine</name>
        <dbReference type="ChEBI" id="CHEBI:59789"/>
    </ligand>
</feature>
<dbReference type="VEuPathDB" id="MicrosporidiaDB:NCER_100912"/>
<proteinExistence type="inferred from homology"/>
<dbReference type="PANTHER" id="PTHR11727">
    <property type="entry name" value="DIMETHYLADENOSINE TRANSFERASE"/>
    <property type="match status" value="1"/>
</dbReference>
<evidence type="ECO:0000256" key="9">
    <source>
        <dbReference type="RuleBase" id="RU362106"/>
    </source>
</evidence>
<dbReference type="InterPro" id="IPR020598">
    <property type="entry name" value="rRNA_Ade_methylase_Trfase_N"/>
</dbReference>
<keyword evidence="2 9" id="KW-0698">rRNA processing</keyword>
<feature type="binding site" evidence="8">
    <location>
        <position position="90"/>
    </location>
    <ligand>
        <name>S-adenosyl-L-methionine</name>
        <dbReference type="ChEBI" id="CHEBI:59789"/>
    </ligand>
</feature>
<evidence type="ECO:0000256" key="1">
    <source>
        <dbReference type="ARBA" id="ARBA00002977"/>
    </source>
</evidence>
<evidence type="ECO:0000256" key="2">
    <source>
        <dbReference type="ARBA" id="ARBA00022552"/>
    </source>
</evidence>
<gene>
    <name evidence="11" type="ORF">AAJ76_800061933</name>
</gene>
<dbReference type="VEuPathDB" id="MicrosporidiaDB:AAJ76_800061933"/>
<evidence type="ECO:0000256" key="3">
    <source>
        <dbReference type="ARBA" id="ARBA00022603"/>
    </source>
</evidence>
<feature type="binding site" evidence="8">
    <location>
        <position position="13"/>
    </location>
    <ligand>
        <name>S-adenosyl-L-methionine</name>
        <dbReference type="ChEBI" id="CHEBI:59789"/>
    </ligand>
</feature>
<dbReference type="SUPFAM" id="SSF53335">
    <property type="entry name" value="S-adenosyl-L-methionine-dependent methyltransferases"/>
    <property type="match status" value="1"/>
</dbReference>
<evidence type="ECO:0000259" key="10">
    <source>
        <dbReference type="SMART" id="SM00650"/>
    </source>
</evidence>
<dbReference type="NCBIfam" id="TIGR00755">
    <property type="entry name" value="ksgA"/>
    <property type="match status" value="1"/>
</dbReference>
<protein>
    <recommendedName>
        <fullName evidence="9">rRNA adenine N(6)-methyltransferase</fullName>
        <ecNumber evidence="9">2.1.1.-</ecNumber>
    </recommendedName>
</protein>
<dbReference type="Gene3D" id="3.40.50.150">
    <property type="entry name" value="Vaccinia Virus protein VP39"/>
    <property type="match status" value="1"/>
</dbReference>
<dbReference type="InterPro" id="IPR001737">
    <property type="entry name" value="KsgA/Erm"/>
</dbReference>
<comment type="similarity">
    <text evidence="8 9">Belongs to the class I-like SAM-binding methyltransferase superfamily. rRNA adenine N(6)-methyltransferase family.</text>
</comment>
<name>A0A0F9WH95_9MICR</name>
<dbReference type="GeneID" id="36321427"/>
<sequence length="278" mass="32123">MVNPKFNKDLGQHILKNMGAIDTILEKAKIKPTDVILEIGGGTGNLTLKMIPKCKKLICYEMDPRLASELVKKINANREYANKFQLFIGDAMKHDFPYFDMCISNLPYQISSPFIFKLLTYNFKCAYIMFQKEFADRLIARPGSQDYCRLSVSVQLLAQVDHILKIKKNSFVPPPKVESAVVRIEPKIPKPVINFEDFDALLKICFLRKNKTLLANFRGSTFMKTLKTKKRLEVDEGEKLIKEILQNLDFSSKRATKMDTDDFLELYLEFKKNDIDFI</sequence>
<dbReference type="Gene3D" id="1.10.8.480">
    <property type="match status" value="1"/>
</dbReference>
<keyword evidence="3 8" id="KW-0489">Methyltransferase</keyword>
<organism evidence="11 12">
    <name type="scientific">Vairimorpha ceranae</name>
    <dbReference type="NCBI Taxonomy" id="40302"/>
    <lineage>
        <taxon>Eukaryota</taxon>
        <taxon>Fungi</taxon>
        <taxon>Fungi incertae sedis</taxon>
        <taxon>Microsporidia</taxon>
        <taxon>Nosematidae</taxon>
        <taxon>Vairimorpha</taxon>
    </lineage>
</organism>
<evidence type="ECO:0000256" key="5">
    <source>
        <dbReference type="ARBA" id="ARBA00022691"/>
    </source>
</evidence>